<dbReference type="Proteomes" id="UP000018817">
    <property type="component" value="Unassembled WGS sequence"/>
</dbReference>
<protein>
    <submittedName>
        <fullName evidence="1">Uncharacterized protein</fullName>
    </submittedName>
</protein>
<dbReference type="EMBL" id="KI669563">
    <property type="protein sequence ID" value="ETN21964.1"/>
    <property type="molecule type" value="Genomic_DNA"/>
</dbReference>
<dbReference type="GeneID" id="20189771"/>
<name>W2RB90_PHYN3</name>
<reference evidence="2" key="1">
    <citation type="submission" date="2011-12" db="EMBL/GenBank/DDBJ databases">
        <authorList>
            <consortium name="The Broad Institute Genome Sequencing Platform"/>
            <person name="Russ C."/>
            <person name="Tyler B."/>
            <person name="Panabieres F."/>
            <person name="Shan W."/>
            <person name="Tripathy S."/>
            <person name="Grunwald N."/>
            <person name="Machado M."/>
            <person name="Young S.K."/>
            <person name="Zeng Q."/>
            <person name="Gargeya S."/>
            <person name="Fitzgerald M."/>
            <person name="Haas B."/>
            <person name="Abouelleil A."/>
            <person name="Alvarado L."/>
            <person name="Arachchi H.M."/>
            <person name="Berlin A."/>
            <person name="Chapman S.B."/>
            <person name="Gearin G."/>
            <person name="Goldberg J."/>
            <person name="Griggs A."/>
            <person name="Gujja S."/>
            <person name="Hansen M."/>
            <person name="Heiman D."/>
            <person name="Howarth C."/>
            <person name="Larimer J."/>
            <person name="Lui A."/>
            <person name="MacDonald P.J.P."/>
            <person name="McCowen C."/>
            <person name="Montmayeur A."/>
            <person name="Murphy C."/>
            <person name="Neiman D."/>
            <person name="Pearson M."/>
            <person name="Priest M."/>
            <person name="Roberts A."/>
            <person name="Saif S."/>
            <person name="Shea T."/>
            <person name="Sisk P."/>
            <person name="Stolte C."/>
            <person name="Sykes S."/>
            <person name="Wortman J."/>
            <person name="Nusbaum C."/>
            <person name="Birren B."/>
        </authorList>
    </citation>
    <scope>NUCLEOTIDE SEQUENCE [LARGE SCALE GENOMIC DNA]</scope>
    <source>
        <strain evidence="2">INRA-310</strain>
    </source>
</reference>
<reference evidence="1 2" key="2">
    <citation type="submission" date="2013-11" db="EMBL/GenBank/DDBJ databases">
        <title>The Genome Sequence of Phytophthora parasitica INRA-310.</title>
        <authorList>
            <consortium name="The Broad Institute Genomics Platform"/>
            <person name="Russ C."/>
            <person name="Tyler B."/>
            <person name="Panabieres F."/>
            <person name="Shan W."/>
            <person name="Tripathy S."/>
            <person name="Grunwald N."/>
            <person name="Machado M."/>
            <person name="Johnson C.S."/>
            <person name="Arredondo F."/>
            <person name="Hong C."/>
            <person name="Coffey M."/>
            <person name="Young S.K."/>
            <person name="Zeng Q."/>
            <person name="Gargeya S."/>
            <person name="Fitzgerald M."/>
            <person name="Abouelleil A."/>
            <person name="Alvarado L."/>
            <person name="Chapman S.B."/>
            <person name="Gainer-Dewar J."/>
            <person name="Goldberg J."/>
            <person name="Griggs A."/>
            <person name="Gujja S."/>
            <person name="Hansen M."/>
            <person name="Howarth C."/>
            <person name="Imamovic A."/>
            <person name="Ireland A."/>
            <person name="Larimer J."/>
            <person name="McCowan C."/>
            <person name="Murphy C."/>
            <person name="Pearson M."/>
            <person name="Poon T.W."/>
            <person name="Priest M."/>
            <person name="Roberts A."/>
            <person name="Saif S."/>
            <person name="Shea T."/>
            <person name="Sykes S."/>
            <person name="Wortman J."/>
            <person name="Nusbaum C."/>
            <person name="Birren B."/>
        </authorList>
    </citation>
    <scope>NUCLEOTIDE SEQUENCE [LARGE SCALE GENOMIC DNA]</scope>
    <source>
        <strain evidence="1 2">INRA-310</strain>
    </source>
</reference>
<evidence type="ECO:0000313" key="2">
    <source>
        <dbReference type="Proteomes" id="UP000018817"/>
    </source>
</evidence>
<gene>
    <name evidence="1" type="ORF">PPTG_21172</name>
</gene>
<accession>W2RB90</accession>
<proteinExistence type="predicted"/>
<dbReference type="VEuPathDB" id="FungiDB:PPTG_21172"/>
<organism evidence="1 2">
    <name type="scientific">Phytophthora nicotianae (strain INRA-310)</name>
    <name type="common">Phytophthora parasitica</name>
    <dbReference type="NCBI Taxonomy" id="761204"/>
    <lineage>
        <taxon>Eukaryota</taxon>
        <taxon>Sar</taxon>
        <taxon>Stramenopiles</taxon>
        <taxon>Oomycota</taxon>
        <taxon>Peronosporomycetes</taxon>
        <taxon>Peronosporales</taxon>
        <taxon>Peronosporaceae</taxon>
        <taxon>Phytophthora</taxon>
    </lineage>
</organism>
<dbReference type="RefSeq" id="XP_008893873.1">
    <property type="nucleotide sequence ID" value="XM_008895625.1"/>
</dbReference>
<sequence>MRIQHEVSLFGSVAFGGEIICWFSRKLEYEGELRLATCSGCPQPVILAAAKKCGERRL</sequence>
<evidence type="ECO:0000313" key="1">
    <source>
        <dbReference type="EMBL" id="ETN21964.1"/>
    </source>
</evidence>
<dbReference type="AlphaFoldDB" id="W2RB90"/>